<gene>
    <name evidence="1" type="ORF">BJ969_003774</name>
</gene>
<dbReference type="Proteomes" id="UP000580474">
    <property type="component" value="Unassembled WGS sequence"/>
</dbReference>
<dbReference type="InterPro" id="IPR029063">
    <property type="entry name" value="SAM-dependent_MTases_sf"/>
</dbReference>
<dbReference type="GO" id="GO:0032259">
    <property type="term" value="P:methylation"/>
    <property type="evidence" value="ECO:0007669"/>
    <property type="project" value="UniProtKB-KW"/>
</dbReference>
<keyword evidence="2" id="KW-1185">Reference proteome</keyword>
<reference evidence="1 2" key="1">
    <citation type="submission" date="2020-08" db="EMBL/GenBank/DDBJ databases">
        <title>Sequencing the genomes of 1000 actinobacteria strains.</title>
        <authorList>
            <person name="Klenk H.-P."/>
        </authorList>
    </citation>
    <scope>NUCLEOTIDE SEQUENCE [LARGE SCALE GENOMIC DNA]</scope>
    <source>
        <strain evidence="1 2">DSM 45582</strain>
    </source>
</reference>
<sequence length="273" mass="30162">MIAKRCGLGEQDWIPADVDITKPSAARVYDVLLGGGHNFESDRRFAREAERIFPGIAASSRINREFLRRAVLHAMESGVRQFLDIGSGIPTVGNVHEIVHELDPSCPVVYVDYESVAVAHSRLLLDDDAHATIVQADARRPDVILGHPDTRRLLDFDQPVMLLMLALLHFIPDEDHPAELVARYRRALAPGSMLAISHAADEARPEELAQLTALFATSTNPATPRPSRWIADLFGDFEMVEPGAGFVSEWRPDERLDEDAVDSLVYGGVGVLR</sequence>
<proteinExistence type="predicted"/>
<organism evidence="1 2">
    <name type="scientific">Saccharopolyspora gloriosae</name>
    <dbReference type="NCBI Taxonomy" id="455344"/>
    <lineage>
        <taxon>Bacteria</taxon>
        <taxon>Bacillati</taxon>
        <taxon>Actinomycetota</taxon>
        <taxon>Actinomycetes</taxon>
        <taxon>Pseudonocardiales</taxon>
        <taxon>Pseudonocardiaceae</taxon>
        <taxon>Saccharopolyspora</taxon>
    </lineage>
</organism>
<dbReference type="AlphaFoldDB" id="A0A840NEA3"/>
<name>A0A840NEA3_9PSEU</name>
<dbReference type="InterPro" id="IPR006764">
    <property type="entry name" value="SAM_dep_MeTrfase_SAV2177_type"/>
</dbReference>
<dbReference type="RefSeq" id="WP_246456969.1">
    <property type="nucleotide sequence ID" value="NZ_JACHIV010000001.1"/>
</dbReference>
<keyword evidence="1" id="KW-0808">Transferase</keyword>
<dbReference type="Gene3D" id="3.40.50.150">
    <property type="entry name" value="Vaccinia Virus protein VP39"/>
    <property type="match status" value="1"/>
</dbReference>
<keyword evidence="1" id="KW-0489">Methyltransferase</keyword>
<dbReference type="EMBL" id="JACHIV010000001">
    <property type="protein sequence ID" value="MBB5070686.1"/>
    <property type="molecule type" value="Genomic_DNA"/>
</dbReference>
<dbReference type="SUPFAM" id="SSF53335">
    <property type="entry name" value="S-adenosyl-L-methionine-dependent methyltransferases"/>
    <property type="match status" value="1"/>
</dbReference>
<evidence type="ECO:0000313" key="2">
    <source>
        <dbReference type="Proteomes" id="UP000580474"/>
    </source>
</evidence>
<evidence type="ECO:0000313" key="1">
    <source>
        <dbReference type="EMBL" id="MBB5070686.1"/>
    </source>
</evidence>
<dbReference type="Pfam" id="PF04672">
    <property type="entry name" value="Methyltransf_19"/>
    <property type="match status" value="1"/>
</dbReference>
<accession>A0A840NEA3</accession>
<dbReference type="GO" id="GO:0008168">
    <property type="term" value="F:methyltransferase activity"/>
    <property type="evidence" value="ECO:0007669"/>
    <property type="project" value="UniProtKB-KW"/>
</dbReference>
<protein>
    <submittedName>
        <fullName evidence="1">SAM-dependent methyltransferase</fullName>
    </submittedName>
</protein>
<comment type="caution">
    <text evidence="1">The sequence shown here is derived from an EMBL/GenBank/DDBJ whole genome shotgun (WGS) entry which is preliminary data.</text>
</comment>
<dbReference type="PIRSF" id="PIRSF017393">
    <property type="entry name" value="MTase_SAV2177"/>
    <property type="match status" value="1"/>
</dbReference>